<keyword evidence="4" id="KW-1185">Reference proteome</keyword>
<evidence type="ECO:0000313" key="3">
    <source>
        <dbReference type="EMBL" id="GGX41438.1"/>
    </source>
</evidence>
<protein>
    <submittedName>
        <fullName evidence="3">Lipoprotein</fullName>
    </submittedName>
</protein>
<proteinExistence type="predicted"/>
<dbReference type="EMBL" id="BMWD01000001">
    <property type="protein sequence ID" value="GGX41438.1"/>
    <property type="molecule type" value="Genomic_DNA"/>
</dbReference>
<dbReference type="AlphaFoldDB" id="A0A918N655"/>
<keyword evidence="3" id="KW-0449">Lipoprotein</keyword>
<reference evidence="3" key="1">
    <citation type="journal article" date="2014" name="Int. J. Syst. Evol. Microbiol.">
        <title>Complete genome sequence of Corynebacterium casei LMG S-19264T (=DSM 44701T), isolated from a smear-ripened cheese.</title>
        <authorList>
            <consortium name="US DOE Joint Genome Institute (JGI-PGF)"/>
            <person name="Walter F."/>
            <person name="Albersmeier A."/>
            <person name="Kalinowski J."/>
            <person name="Ruckert C."/>
        </authorList>
    </citation>
    <scope>NUCLEOTIDE SEQUENCE</scope>
    <source>
        <strain evidence="3">JCM 4956</strain>
    </source>
</reference>
<keyword evidence="2" id="KW-0732">Signal</keyword>
<sequence length="264" mass="27885">MIHNLPAGSRRLARAALAPSLAALLLAGCGDPGGLSGAGPTATAVGPTALWPEVPPAASPVVDYGEADTETVKGVEVPDDDIHRVDPVAVVRAEIAAHPELFTDAGGRYRETAEKVAECGRPGGRDRACPVLRAYYRDLTGDGRDDMVLGLRMPRKQLGVRAYTVIDHRLTEVMATTDSTLGVQIAGRDLIIRSPSTLPGYEYRTVWSWDRRQQAMLAAKDEILRVGTARPAAPSPTRSPSAPAPAEPTPTEGLSSASPQASPR</sequence>
<name>A0A918N655_9ACTN</name>
<dbReference type="Proteomes" id="UP000645555">
    <property type="component" value="Unassembled WGS sequence"/>
</dbReference>
<feature type="signal peptide" evidence="2">
    <location>
        <begin position="1"/>
        <end position="27"/>
    </location>
</feature>
<comment type="caution">
    <text evidence="3">The sequence shown here is derived from an EMBL/GenBank/DDBJ whole genome shotgun (WGS) entry which is preliminary data.</text>
</comment>
<feature type="chain" id="PRO_5038337712" evidence="2">
    <location>
        <begin position="28"/>
        <end position="264"/>
    </location>
</feature>
<feature type="region of interest" description="Disordered" evidence="1">
    <location>
        <begin position="226"/>
        <end position="264"/>
    </location>
</feature>
<evidence type="ECO:0000256" key="1">
    <source>
        <dbReference type="SAM" id="MobiDB-lite"/>
    </source>
</evidence>
<organism evidence="3 4">
    <name type="scientific">Streptomyces fructofermentans</name>
    <dbReference type="NCBI Taxonomy" id="152141"/>
    <lineage>
        <taxon>Bacteria</taxon>
        <taxon>Bacillati</taxon>
        <taxon>Actinomycetota</taxon>
        <taxon>Actinomycetes</taxon>
        <taxon>Kitasatosporales</taxon>
        <taxon>Streptomycetaceae</taxon>
        <taxon>Streptomyces</taxon>
    </lineage>
</organism>
<gene>
    <name evidence="3" type="ORF">GCM10010515_05490</name>
</gene>
<feature type="compositionally biased region" description="Low complexity" evidence="1">
    <location>
        <begin position="228"/>
        <end position="241"/>
    </location>
</feature>
<dbReference type="RefSeq" id="WP_308434766.1">
    <property type="nucleotide sequence ID" value="NZ_BMWD01000001.1"/>
</dbReference>
<reference evidence="3" key="2">
    <citation type="submission" date="2020-09" db="EMBL/GenBank/DDBJ databases">
        <authorList>
            <person name="Sun Q."/>
            <person name="Ohkuma M."/>
        </authorList>
    </citation>
    <scope>NUCLEOTIDE SEQUENCE</scope>
    <source>
        <strain evidence="3">JCM 4956</strain>
    </source>
</reference>
<evidence type="ECO:0000313" key="4">
    <source>
        <dbReference type="Proteomes" id="UP000645555"/>
    </source>
</evidence>
<feature type="compositionally biased region" description="Polar residues" evidence="1">
    <location>
        <begin position="253"/>
        <end position="264"/>
    </location>
</feature>
<accession>A0A918N655</accession>
<evidence type="ECO:0000256" key="2">
    <source>
        <dbReference type="SAM" id="SignalP"/>
    </source>
</evidence>